<evidence type="ECO:0000313" key="1">
    <source>
        <dbReference type="EMBL" id="CAD8178653.1"/>
    </source>
</evidence>
<protein>
    <submittedName>
        <fullName evidence="1">Uncharacterized protein</fullName>
    </submittedName>
</protein>
<reference evidence="1" key="1">
    <citation type="submission" date="2021-01" db="EMBL/GenBank/DDBJ databases">
        <authorList>
            <consortium name="Genoscope - CEA"/>
            <person name="William W."/>
        </authorList>
    </citation>
    <scope>NUCLEOTIDE SEQUENCE</scope>
</reference>
<dbReference type="EMBL" id="CAJJDP010000070">
    <property type="protein sequence ID" value="CAD8178653.1"/>
    <property type="molecule type" value="Genomic_DNA"/>
</dbReference>
<name>A0A8S1VQ87_PAROT</name>
<evidence type="ECO:0000313" key="2">
    <source>
        <dbReference type="Proteomes" id="UP000683925"/>
    </source>
</evidence>
<keyword evidence="2" id="KW-1185">Reference proteome</keyword>
<dbReference type="Proteomes" id="UP000683925">
    <property type="component" value="Unassembled WGS sequence"/>
</dbReference>
<dbReference type="AlphaFoldDB" id="A0A8S1VQ87"/>
<proteinExistence type="predicted"/>
<sequence length="102" mass="11826">MSVQKDFQIKICFQLTSPFLTAINVSMLQNPKINQGKNIINQETHLSLINDWGCYPQLQKMGLIEKSKLGDCKSSGIEINLTDYFKRMVVMYMVFINFKSKR</sequence>
<gene>
    <name evidence="1" type="ORF">POCTA_138.1.T0710190</name>
</gene>
<comment type="caution">
    <text evidence="1">The sequence shown here is derived from an EMBL/GenBank/DDBJ whole genome shotgun (WGS) entry which is preliminary data.</text>
</comment>
<accession>A0A8S1VQ87</accession>
<organism evidence="1 2">
    <name type="scientific">Paramecium octaurelia</name>
    <dbReference type="NCBI Taxonomy" id="43137"/>
    <lineage>
        <taxon>Eukaryota</taxon>
        <taxon>Sar</taxon>
        <taxon>Alveolata</taxon>
        <taxon>Ciliophora</taxon>
        <taxon>Intramacronucleata</taxon>
        <taxon>Oligohymenophorea</taxon>
        <taxon>Peniculida</taxon>
        <taxon>Parameciidae</taxon>
        <taxon>Paramecium</taxon>
    </lineage>
</organism>